<sequence>MVGEHVRGTGCDNNHPSCKGITLPYQSGRVQEGASGVESLSVGSKEVTWHVGVSHWKWRIPVGAKFQTGHSPFEAWMKPGVWGVCLASDCGSVGLQSRSVWCLHSDGWRTHQSSCLLSDRPVHQRMCVKVCEWQKDLFEWHSSPWGPCIPSPLLPVKPCVTAQRGIQSRDVACVRRTNSSTVSPRVCEIFASAPEREQACLLPCPIDCVLSAFNHWSTCSRTCGSALQQRTRHVLAPPLYGGADCPSLSQTRACNHDNVHPRLCPSDQQEYSYSLWAGTWSSCRVKEMLNGKPLVDFRFDGKKTHTSLFTIKHPHEKRHHHTNDDRGHKASWEIIIGYQTRQLRCIRSDGKDALLSFCDHDDSPVSFRSCVMPRDCEVSDWSEWSACSKTCRSSDPSPGFRRRSRNLIRTPIGGGEPCPALQEMENCNLLEDMLPLCPRYEWRVANWSPCQVTLLLSHQDHRYSNTSDLCGGGLRTREAYCVKIHDSPVPSETDRPVGKNLCSGPLPPLAETCFIPCQRHCPLTPWSPWGPCLYGNCLEPEGRKGFRIRSRSVILESWVESESCPHVSEAMICDDPICFIWKVTSHGPCVPLNGSCGPGTQEQSLECVSASGEPVVSDQCPGDPGSLWQPCERPCPEDCVLGDWTSWTLCSHSCSSKHQEGKQSRSRLVLAFPGKYGKPCPPDSELEEWRPCSTQSCTIFYWDTSPWGPCIPKIITDEVDGSSTGAMKESSSCGTGVQMRHVTCRRAGNGHVLLKRCPESSRPDSVKSCLLPCKTDCIVTPFSEWSICPIYCLTGNATVLTQSRHRIIIQRAANGGQECPDTLREERECETPPLCPTYRWQTHRWHQCILAPDWVRQAVGKASEVCGTGLETREVTCVSVDDSPAEMVDCVRWAGLMPVSVRECHVPCRDECSFTSWSKFTPCQGCGNWRSRTRSLIGRSKKRWRCQQEEMFPLLEQELCPCSEFHSRPVGAWSACLFPSAESVGGQAFMQGVWRQNQGALQAWHLQRRNRECGHGKRYRALACLDHLERLVDPTLCRSPGYEQESCHVLCSADCKLSKWSDWSACSASCGGGVKVRSQWLREKPFNGGQPCPKLNSRNQVSEVLPCYSECTQYVWEVKAWSMCTINSSNNINSTPLIHAICGEGFRTAKIRCLKMGGENQGVFVDDSLCDLEQRPIITESCLLACPSHCVTSEWSPWTKCSVDCSAGDLSWRSRTVLRRPEEGQTCPDLNQTRACSNLTCLKYSFRYSDWSSCQLSTSAVCGRGIKTRLLNCVRSDGKQVELSMCRELGPSRGKLSAPCEVGCPVHCLVSEWSSWSECSHTCGSLSQRTRSRLVLRAAGEGGRPCPSHLSQTLPCSIRPCYDWRLGNWSPCRVKGADCGEGVSRREVSCVVHWGSLSGPPDPLPVEDEMCEGHPANKVSEMEIEQVCTIPCPGECHLTQWSPWSSCQLICIEGRSFETWGRQARSRAVVTQVQESQESCPSQLYETRECQGGTCLRYEWRTGEWRLNRRSVWCQRSDGVNVTGGCLAQKQPSVVRQCHPPCSKPFSFCTQVMSAHGFLDYCTRTPGLGHKKADVKSIAGRIRPDYALNKSQIQAWTLQPLGPDGRVQLWVYGLMAAGFISILLLILMSFLLCKNPEGRDRSGRSPQKPLALAYDGDLDM</sequence>
<evidence type="ECO:0000259" key="16">
    <source>
        <dbReference type="Pfam" id="PF19028"/>
    </source>
</evidence>
<dbReference type="SUPFAM" id="SSF82895">
    <property type="entry name" value="TSP-1 type 1 repeat"/>
    <property type="match status" value="9"/>
</dbReference>
<evidence type="ECO:0000256" key="9">
    <source>
        <dbReference type="ARBA" id="ARBA00022989"/>
    </source>
</evidence>
<dbReference type="GO" id="GO:0030036">
    <property type="term" value="P:actin cytoskeleton organization"/>
    <property type="evidence" value="ECO:0007669"/>
    <property type="project" value="TreeGrafter"/>
</dbReference>
<evidence type="ECO:0000313" key="17">
    <source>
        <dbReference type="EMBL" id="TRY88051.1"/>
    </source>
</evidence>
<keyword evidence="6" id="KW-0732">Signal</keyword>
<keyword evidence="7" id="KW-0677">Repeat</keyword>
<reference evidence="17 18" key="1">
    <citation type="journal article" date="2019" name="Sci. Data">
        <title>Hybrid genome assembly and annotation of Danionella translucida.</title>
        <authorList>
            <person name="Kadobianskyi M."/>
            <person name="Schulze L."/>
            <person name="Schuelke M."/>
            <person name="Judkewitz B."/>
        </authorList>
    </citation>
    <scope>NUCLEOTIDE SEQUENCE [LARGE SCALE GENOMIC DNA]</scope>
    <source>
        <strain evidence="17 18">Bolton</strain>
    </source>
</reference>
<feature type="transmembrane region" description="Helical" evidence="15">
    <location>
        <begin position="1609"/>
        <end position="1632"/>
    </location>
</feature>
<evidence type="ECO:0000256" key="13">
    <source>
        <dbReference type="ARBA" id="ARBA00023273"/>
    </source>
</evidence>
<proteinExistence type="predicted"/>
<keyword evidence="12" id="KW-0325">Glycoprotein</keyword>
<dbReference type="InterPro" id="IPR051418">
    <property type="entry name" value="Spondin/Thrombospondin_T1"/>
</dbReference>
<dbReference type="PROSITE" id="PS50092">
    <property type="entry name" value="TSP1"/>
    <property type="match status" value="12"/>
</dbReference>
<evidence type="ECO:0000256" key="8">
    <source>
        <dbReference type="ARBA" id="ARBA00022782"/>
    </source>
</evidence>
<dbReference type="OrthoDB" id="5814848at2759"/>
<keyword evidence="9 15" id="KW-1133">Transmembrane helix</keyword>
<dbReference type="Pfam" id="PF19030">
    <property type="entry name" value="TSP1_ADAMTS"/>
    <property type="match status" value="1"/>
</dbReference>
<feature type="domain" description="Spondin-like TSP1" evidence="16">
    <location>
        <begin position="1055"/>
        <end position="1099"/>
    </location>
</feature>
<gene>
    <name evidence="17" type="ORF">DNTS_000037</name>
</gene>
<evidence type="ECO:0000256" key="7">
    <source>
        <dbReference type="ARBA" id="ARBA00022737"/>
    </source>
</evidence>
<evidence type="ECO:0000256" key="10">
    <source>
        <dbReference type="ARBA" id="ARBA00023136"/>
    </source>
</evidence>
<evidence type="ECO:0000256" key="2">
    <source>
        <dbReference type="ARBA" id="ARBA00004316"/>
    </source>
</evidence>
<dbReference type="InterPro" id="IPR000884">
    <property type="entry name" value="TSP1_rpt"/>
</dbReference>
<keyword evidence="8" id="KW-0221">Differentiation</keyword>
<dbReference type="FunFam" id="2.20.100.10:FF:000015">
    <property type="entry name" value="Thrombospondin, type I, domain containing 7A"/>
    <property type="match status" value="1"/>
</dbReference>
<dbReference type="GO" id="GO:0030154">
    <property type="term" value="P:cell differentiation"/>
    <property type="evidence" value="ECO:0007669"/>
    <property type="project" value="UniProtKB-KW"/>
</dbReference>
<dbReference type="GO" id="GO:0005886">
    <property type="term" value="C:plasma membrane"/>
    <property type="evidence" value="ECO:0007669"/>
    <property type="project" value="UniProtKB-SubCell"/>
</dbReference>
<keyword evidence="11" id="KW-1015">Disulfide bond</keyword>
<comment type="caution">
    <text evidence="17">The sequence shown here is derived from an EMBL/GenBank/DDBJ whole genome shotgun (WGS) entry which is preliminary data.</text>
</comment>
<dbReference type="Gene3D" id="2.20.100.10">
    <property type="entry name" value="Thrombospondin type-1 (TSP1) repeat"/>
    <property type="match status" value="9"/>
</dbReference>
<protein>
    <recommendedName>
        <fullName evidence="14">Thrombospondin type-1 domain-containing protein 7A</fullName>
    </recommendedName>
</protein>
<dbReference type="EMBL" id="SRMA01026070">
    <property type="protein sequence ID" value="TRY88051.1"/>
    <property type="molecule type" value="Genomic_DNA"/>
</dbReference>
<dbReference type="FunFam" id="2.20.100.10:FF:000027">
    <property type="entry name" value="Thrombospondin type 1 domain containing 7A"/>
    <property type="match status" value="1"/>
</dbReference>
<dbReference type="GO" id="GO:0001525">
    <property type="term" value="P:angiogenesis"/>
    <property type="evidence" value="ECO:0007669"/>
    <property type="project" value="UniProtKB-KW"/>
</dbReference>
<dbReference type="FunFam" id="2.20.100.10:FF:000014">
    <property type="entry name" value="Thrombospondin type 1 domain containing 7A"/>
    <property type="match status" value="2"/>
</dbReference>
<evidence type="ECO:0000256" key="12">
    <source>
        <dbReference type="ARBA" id="ARBA00023180"/>
    </source>
</evidence>
<feature type="domain" description="Spondin-like TSP1" evidence="16">
    <location>
        <begin position="208"/>
        <end position="257"/>
    </location>
</feature>
<dbReference type="PANTHER" id="PTHR11311">
    <property type="entry name" value="SPONDIN"/>
    <property type="match status" value="1"/>
</dbReference>
<dbReference type="FunFam" id="2.20.100.10:FF:000031">
    <property type="entry name" value="Thrombospondin type 1 domain containing 7A"/>
    <property type="match status" value="1"/>
</dbReference>
<dbReference type="InterPro" id="IPR044004">
    <property type="entry name" value="TSP1_spondin_dom"/>
</dbReference>
<dbReference type="FunFam" id="2.20.100.10:FF:000050">
    <property type="entry name" value="Thrombospondin type 1 domain containing 7B"/>
    <property type="match status" value="1"/>
</dbReference>
<dbReference type="GO" id="GO:0042995">
    <property type="term" value="C:cell projection"/>
    <property type="evidence" value="ECO:0007669"/>
    <property type="project" value="UniProtKB-SubCell"/>
</dbReference>
<keyword evidence="18" id="KW-1185">Reference proteome</keyword>
<dbReference type="InterPro" id="IPR036383">
    <property type="entry name" value="TSP1_rpt_sf"/>
</dbReference>
<comment type="subcellular location">
    <subcellularLocation>
        <location evidence="1">Cell membrane</location>
        <topology evidence="1">Single-pass type I membrane protein</topology>
    </subcellularLocation>
    <subcellularLocation>
        <location evidence="2">Cell projection</location>
    </subcellularLocation>
</comment>
<feature type="domain" description="Spondin-like TSP1" evidence="16">
    <location>
        <begin position="639"/>
        <end position="697"/>
    </location>
</feature>
<evidence type="ECO:0000256" key="11">
    <source>
        <dbReference type="ARBA" id="ARBA00023157"/>
    </source>
</evidence>
<evidence type="ECO:0000313" key="18">
    <source>
        <dbReference type="Proteomes" id="UP000316079"/>
    </source>
</evidence>
<feature type="domain" description="Spondin-like TSP1" evidence="16">
    <location>
        <begin position="376"/>
        <end position="429"/>
    </location>
</feature>
<evidence type="ECO:0000256" key="14">
    <source>
        <dbReference type="ARBA" id="ARBA00069078"/>
    </source>
</evidence>
<dbReference type="FunFam" id="2.20.100.10:FF:000018">
    <property type="entry name" value="Thrombospondin type 1 domain containing 7A"/>
    <property type="match status" value="1"/>
</dbReference>
<evidence type="ECO:0000256" key="4">
    <source>
        <dbReference type="ARBA" id="ARBA00022657"/>
    </source>
</evidence>
<dbReference type="Pfam" id="PF19028">
    <property type="entry name" value="TSP1_spondin"/>
    <property type="match status" value="6"/>
</dbReference>
<dbReference type="FunFam" id="2.20.100.10:FF:000017">
    <property type="entry name" value="Thrombospondin type 1 domain containing 7A"/>
    <property type="match status" value="1"/>
</dbReference>
<keyword evidence="5 15" id="KW-0812">Transmembrane</keyword>
<dbReference type="Pfam" id="PF00090">
    <property type="entry name" value="TSP_1"/>
    <property type="match status" value="3"/>
</dbReference>
<reference evidence="17" key="2">
    <citation type="submission" date="2019-04" db="EMBL/GenBank/DDBJ databases">
        <authorList>
            <person name="Kadobianskyi M."/>
            <person name="Schulze L."/>
            <person name="Schuelke M."/>
            <person name="Judkewitz B."/>
        </authorList>
    </citation>
    <scope>NUCLEOTIDE SEQUENCE</scope>
    <source>
        <strain evidence="17">Bolton</strain>
        <tissue evidence="17">Whole-body</tissue>
    </source>
</reference>
<dbReference type="Proteomes" id="UP000316079">
    <property type="component" value="Unassembled WGS sequence"/>
</dbReference>
<feature type="domain" description="Spondin-like TSP1" evidence="16">
    <location>
        <begin position="1308"/>
        <end position="1361"/>
    </location>
</feature>
<organism evidence="17 18">
    <name type="scientific">Danionella cerebrum</name>
    <dbReference type="NCBI Taxonomy" id="2873325"/>
    <lineage>
        <taxon>Eukaryota</taxon>
        <taxon>Metazoa</taxon>
        <taxon>Chordata</taxon>
        <taxon>Craniata</taxon>
        <taxon>Vertebrata</taxon>
        <taxon>Euteleostomi</taxon>
        <taxon>Actinopterygii</taxon>
        <taxon>Neopterygii</taxon>
        <taxon>Teleostei</taxon>
        <taxon>Ostariophysi</taxon>
        <taxon>Cypriniformes</taxon>
        <taxon>Danionidae</taxon>
        <taxon>Danioninae</taxon>
        <taxon>Danionella</taxon>
    </lineage>
</organism>
<keyword evidence="4" id="KW-0037">Angiogenesis</keyword>
<dbReference type="EMBL" id="SRMA01026070">
    <property type="protein sequence ID" value="TRY88050.1"/>
    <property type="molecule type" value="Genomic_DNA"/>
</dbReference>
<evidence type="ECO:0000256" key="15">
    <source>
        <dbReference type="SAM" id="Phobius"/>
    </source>
</evidence>
<evidence type="ECO:0000256" key="3">
    <source>
        <dbReference type="ARBA" id="ARBA00022475"/>
    </source>
</evidence>
<accession>A0A553QDP3</accession>
<keyword evidence="10 15" id="KW-0472">Membrane</keyword>
<dbReference type="PANTHER" id="PTHR11311:SF7">
    <property type="entry name" value="THROMBOSPONDIN TYPE-1 DOMAIN-CONTAINING PROTEIN 7B"/>
    <property type="match status" value="1"/>
</dbReference>
<feature type="domain" description="Spondin-like TSP1" evidence="16">
    <location>
        <begin position="777"/>
        <end position="835"/>
    </location>
</feature>
<dbReference type="SMART" id="SM00209">
    <property type="entry name" value="TSP1"/>
    <property type="match status" value="13"/>
</dbReference>
<evidence type="ECO:0000256" key="5">
    <source>
        <dbReference type="ARBA" id="ARBA00022692"/>
    </source>
</evidence>
<evidence type="ECO:0000256" key="6">
    <source>
        <dbReference type="ARBA" id="ARBA00022729"/>
    </source>
</evidence>
<name>A0A553QDP3_9TELE</name>
<evidence type="ECO:0000256" key="1">
    <source>
        <dbReference type="ARBA" id="ARBA00004251"/>
    </source>
</evidence>
<keyword evidence="13" id="KW-0966">Cell projection</keyword>
<keyword evidence="3" id="KW-1003">Cell membrane</keyword>